<sequence length="195" mass="21853">LDPAVLLNRGPQLVSQEPVRQSRKGFHVCHYCQRIFSSPSLYANHLNRPVARVLYRCHLCPSTSDTVVPVLQRTSPTEQSGNLSAPNLCALYAHMAQCHALEPPSAWKLVPSRLSVTAIPWLTENLEDSLKRQSSQSMIPQTIYTEGQELVDLGNDIDRRLTYPLYLAVNQNSWNGRFPISDTPNYQSKVPNVGS</sequence>
<proteinExistence type="predicted"/>
<evidence type="ECO:0000313" key="1">
    <source>
        <dbReference type="WBParaSite" id="HDID_0000572201-mRNA-1"/>
    </source>
</evidence>
<dbReference type="AlphaFoldDB" id="A0A0R3SLA7"/>
<dbReference type="WBParaSite" id="HDID_0000572201-mRNA-1">
    <property type="protein sequence ID" value="HDID_0000572201-mRNA-1"/>
    <property type="gene ID" value="HDID_0000572201"/>
</dbReference>
<reference evidence="1" key="1">
    <citation type="submission" date="2017-02" db="UniProtKB">
        <authorList>
            <consortium name="WormBaseParasite"/>
        </authorList>
    </citation>
    <scope>IDENTIFICATION</scope>
</reference>
<organism evidence="1">
    <name type="scientific">Hymenolepis diminuta</name>
    <name type="common">Rat tapeworm</name>
    <dbReference type="NCBI Taxonomy" id="6216"/>
    <lineage>
        <taxon>Eukaryota</taxon>
        <taxon>Metazoa</taxon>
        <taxon>Spiralia</taxon>
        <taxon>Lophotrochozoa</taxon>
        <taxon>Platyhelminthes</taxon>
        <taxon>Cestoda</taxon>
        <taxon>Eucestoda</taxon>
        <taxon>Cyclophyllidea</taxon>
        <taxon>Hymenolepididae</taxon>
        <taxon>Hymenolepis</taxon>
    </lineage>
</organism>
<name>A0A0R3SLA7_HYMDI</name>
<protein>
    <submittedName>
        <fullName evidence="1">C2H2-type domain-containing protein</fullName>
    </submittedName>
</protein>
<accession>A0A0R3SLA7</accession>